<evidence type="ECO:0000313" key="4">
    <source>
        <dbReference type="Proteomes" id="UP000003374"/>
    </source>
</evidence>
<name>A4BS49_9GAMM</name>
<organism evidence="3 4">
    <name type="scientific">Nitrococcus mobilis Nb-231</name>
    <dbReference type="NCBI Taxonomy" id="314278"/>
    <lineage>
        <taxon>Bacteria</taxon>
        <taxon>Pseudomonadati</taxon>
        <taxon>Pseudomonadota</taxon>
        <taxon>Gammaproteobacteria</taxon>
        <taxon>Chromatiales</taxon>
        <taxon>Ectothiorhodospiraceae</taxon>
        <taxon>Nitrococcus</taxon>
    </lineage>
</organism>
<dbReference type="InterPro" id="IPR051311">
    <property type="entry name" value="DedA_domain"/>
</dbReference>
<dbReference type="Proteomes" id="UP000003374">
    <property type="component" value="Unassembled WGS sequence"/>
</dbReference>
<feature type="transmembrane region" description="Helical" evidence="1">
    <location>
        <begin position="107"/>
        <end position="125"/>
    </location>
</feature>
<feature type="transmembrane region" description="Helical" evidence="1">
    <location>
        <begin position="175"/>
        <end position="193"/>
    </location>
</feature>
<dbReference type="RefSeq" id="WP_004999155.1">
    <property type="nucleotide sequence ID" value="NZ_CH672427.1"/>
</dbReference>
<dbReference type="PANTHER" id="PTHR42709">
    <property type="entry name" value="ALKALINE PHOSPHATASE LIKE PROTEIN"/>
    <property type="match status" value="1"/>
</dbReference>
<keyword evidence="1" id="KW-0812">Transmembrane</keyword>
<keyword evidence="1" id="KW-0472">Membrane</keyword>
<protein>
    <recommendedName>
        <fullName evidence="2">VTT domain-containing protein</fullName>
    </recommendedName>
</protein>
<comment type="caution">
    <text evidence="3">The sequence shown here is derived from an EMBL/GenBank/DDBJ whole genome shotgun (WGS) entry which is preliminary data.</text>
</comment>
<proteinExistence type="predicted"/>
<keyword evidence="4" id="KW-1185">Reference proteome</keyword>
<feature type="domain" description="VTT" evidence="2">
    <location>
        <begin position="40"/>
        <end position="158"/>
    </location>
</feature>
<sequence length="194" mass="21847">MRHLFSRLYSATRYGAGHPRAPWFLAALSFAESSFFPVPPDVMLAPMVLVQPRRAVHFAVLTTLASVLGGLLGYVIGYYAFELVRPLLYSWGQWQSYLTVHDWFDRWGFWVILVAGFSPIPYKVFTIAAGAMHVAVIPFILASLLGRGGRFFLVAILVAWGGVKLEPWLRTYIDWVGWVTVAVLMLVVVCLRLL</sequence>
<dbReference type="HOGENOM" id="CLU_098634_1_0_6"/>
<feature type="transmembrane region" description="Helical" evidence="1">
    <location>
        <begin position="58"/>
        <end position="81"/>
    </location>
</feature>
<dbReference type="AlphaFoldDB" id="A4BS49"/>
<dbReference type="OrthoDB" id="9810270at2"/>
<dbReference type="Pfam" id="PF09335">
    <property type="entry name" value="VTT_dom"/>
    <property type="match status" value="1"/>
</dbReference>
<dbReference type="GO" id="GO:0005886">
    <property type="term" value="C:plasma membrane"/>
    <property type="evidence" value="ECO:0007669"/>
    <property type="project" value="TreeGrafter"/>
</dbReference>
<dbReference type="InterPro" id="IPR032816">
    <property type="entry name" value="VTT_dom"/>
</dbReference>
<gene>
    <name evidence="3" type="ORF">NB231_01419</name>
</gene>
<evidence type="ECO:0000259" key="2">
    <source>
        <dbReference type="Pfam" id="PF09335"/>
    </source>
</evidence>
<dbReference type="PANTHER" id="PTHR42709:SF11">
    <property type="entry name" value="DEDA FAMILY PROTEIN"/>
    <property type="match status" value="1"/>
</dbReference>
<dbReference type="EMBL" id="AAOF01000008">
    <property type="protein sequence ID" value="EAR21528.1"/>
    <property type="molecule type" value="Genomic_DNA"/>
</dbReference>
<feature type="transmembrane region" description="Helical" evidence="1">
    <location>
        <begin position="137"/>
        <end position="163"/>
    </location>
</feature>
<evidence type="ECO:0000313" key="3">
    <source>
        <dbReference type="EMBL" id="EAR21528.1"/>
    </source>
</evidence>
<dbReference type="STRING" id="314278.NB231_01419"/>
<reference evidence="3 4" key="1">
    <citation type="submission" date="2006-02" db="EMBL/GenBank/DDBJ databases">
        <authorList>
            <person name="Waterbury J."/>
            <person name="Ferriera S."/>
            <person name="Johnson J."/>
            <person name="Kravitz S."/>
            <person name="Halpern A."/>
            <person name="Remington K."/>
            <person name="Beeson K."/>
            <person name="Tran B."/>
            <person name="Rogers Y.-H."/>
            <person name="Friedman R."/>
            <person name="Venter J.C."/>
        </authorList>
    </citation>
    <scope>NUCLEOTIDE SEQUENCE [LARGE SCALE GENOMIC DNA]</scope>
    <source>
        <strain evidence="3 4">Nb-231</strain>
    </source>
</reference>
<dbReference type="eggNOG" id="COG1238">
    <property type="taxonomic scope" value="Bacteria"/>
</dbReference>
<keyword evidence="1" id="KW-1133">Transmembrane helix</keyword>
<evidence type="ECO:0000256" key="1">
    <source>
        <dbReference type="SAM" id="Phobius"/>
    </source>
</evidence>
<accession>A4BS49</accession>